<evidence type="ECO:0000313" key="3">
    <source>
        <dbReference type="Proteomes" id="UP001346149"/>
    </source>
</evidence>
<accession>A0AAN7QAQ4</accession>
<organism evidence="2 3">
    <name type="scientific">Trapa natans</name>
    <name type="common">Water chestnut</name>
    <dbReference type="NCBI Taxonomy" id="22666"/>
    <lineage>
        <taxon>Eukaryota</taxon>
        <taxon>Viridiplantae</taxon>
        <taxon>Streptophyta</taxon>
        <taxon>Embryophyta</taxon>
        <taxon>Tracheophyta</taxon>
        <taxon>Spermatophyta</taxon>
        <taxon>Magnoliopsida</taxon>
        <taxon>eudicotyledons</taxon>
        <taxon>Gunneridae</taxon>
        <taxon>Pentapetalae</taxon>
        <taxon>rosids</taxon>
        <taxon>malvids</taxon>
        <taxon>Myrtales</taxon>
        <taxon>Lythraceae</taxon>
        <taxon>Trapa</taxon>
    </lineage>
</organism>
<dbReference type="InterPro" id="IPR006852">
    <property type="entry name" value="TOD1_MUCI70"/>
</dbReference>
<dbReference type="Pfam" id="PF04765">
    <property type="entry name" value="TOD1_MUCI70"/>
    <property type="match status" value="1"/>
</dbReference>
<proteinExistence type="predicted"/>
<gene>
    <name evidence="2" type="ORF">SAY86_008295</name>
</gene>
<dbReference type="EMBL" id="JAXQNO010000024">
    <property type="protein sequence ID" value="KAK4762527.1"/>
    <property type="molecule type" value="Genomic_DNA"/>
</dbReference>
<dbReference type="AlphaFoldDB" id="A0AAN7QAQ4"/>
<name>A0AAN7QAQ4_TRANT</name>
<evidence type="ECO:0000259" key="1">
    <source>
        <dbReference type="Pfam" id="PF04765"/>
    </source>
</evidence>
<keyword evidence="3" id="KW-1185">Reference proteome</keyword>
<dbReference type="PANTHER" id="PTHR12956">
    <property type="entry name" value="ALKALINE CERAMIDASE-RELATED"/>
    <property type="match status" value="1"/>
</dbReference>
<protein>
    <recommendedName>
        <fullName evidence="1">TOD1/MUCI70 glycosyltransferase-like domain-containing protein</fullName>
    </recommendedName>
</protein>
<reference evidence="2 3" key="1">
    <citation type="journal article" date="2023" name="Hortic Res">
        <title>Pangenome of water caltrop reveals structural variations and asymmetric subgenome divergence after allopolyploidization.</title>
        <authorList>
            <person name="Zhang X."/>
            <person name="Chen Y."/>
            <person name="Wang L."/>
            <person name="Yuan Y."/>
            <person name="Fang M."/>
            <person name="Shi L."/>
            <person name="Lu R."/>
            <person name="Comes H.P."/>
            <person name="Ma Y."/>
            <person name="Chen Y."/>
            <person name="Huang G."/>
            <person name="Zhou Y."/>
            <person name="Zheng Z."/>
            <person name="Qiu Y."/>
        </authorList>
    </citation>
    <scope>NUCLEOTIDE SEQUENCE [LARGE SCALE GENOMIC DNA]</scope>
    <source>
        <strain evidence="2">F231</strain>
    </source>
</reference>
<comment type="caution">
    <text evidence="2">The sequence shown here is derived from an EMBL/GenBank/DDBJ whole genome shotgun (WGS) entry which is preliminary data.</text>
</comment>
<dbReference type="PANTHER" id="PTHR12956:SF27">
    <property type="entry name" value="TRANSMEMBRANE PROTEIN"/>
    <property type="match status" value="1"/>
</dbReference>
<feature type="domain" description="TOD1/MUCI70 glycosyltransferase-like" evidence="1">
    <location>
        <begin position="11"/>
        <end position="149"/>
    </location>
</feature>
<evidence type="ECO:0000313" key="2">
    <source>
        <dbReference type="EMBL" id="KAK4762527.1"/>
    </source>
</evidence>
<dbReference type="InterPro" id="IPR048354">
    <property type="entry name" value="TOD1_MUCI70_glycTrfase_dom"/>
</dbReference>
<sequence length="160" mass="18933">MRPEECLFCFVVVVKNLPYENMRQIGKVLKFLSLRLFPSSRYSIWLDSILRLNTDPMLIIEYFLWRTRSEYAISNHYVRHCAWEEVLWNKCLNKYNNTAIDEQFTFYQSDGLVKFDATNPNTPLPSYVLQGSFIVRAHTPMSNLFSCLSMWLIDLSRAIN</sequence>
<dbReference type="Proteomes" id="UP001346149">
    <property type="component" value="Unassembled WGS sequence"/>
</dbReference>